<reference evidence="1 2" key="1">
    <citation type="submission" date="2020-03" db="EMBL/GenBank/DDBJ databases">
        <title>Soil Listeria distribution.</title>
        <authorList>
            <person name="Liao J."/>
            <person name="Wiedmann M."/>
        </authorList>
    </citation>
    <scope>NUCLEOTIDE SEQUENCE [LARGE SCALE GENOMIC DNA]</scope>
    <source>
        <strain evidence="1 2">FSL L7-1829</strain>
    </source>
</reference>
<name>A0A7X0W5Z5_LISWE</name>
<proteinExistence type="predicted"/>
<dbReference type="EMBL" id="JAAROP010000008">
    <property type="protein sequence ID" value="MBC1323053.1"/>
    <property type="molecule type" value="Genomic_DNA"/>
</dbReference>
<comment type="caution">
    <text evidence="1">The sequence shown here is derived from an EMBL/GenBank/DDBJ whole genome shotgun (WGS) entry which is preliminary data.</text>
</comment>
<dbReference type="InterPro" id="IPR002052">
    <property type="entry name" value="DNA_methylase_N6_adenine_CS"/>
</dbReference>
<keyword evidence="1" id="KW-0808">Transferase</keyword>
<dbReference type="GO" id="GO:0008168">
    <property type="term" value="F:methyltransferase activity"/>
    <property type="evidence" value="ECO:0007669"/>
    <property type="project" value="UniProtKB-KW"/>
</dbReference>
<accession>A0A7X0W5Z5</accession>
<dbReference type="AlphaFoldDB" id="A0A7X0W5Z5"/>
<dbReference type="Proteomes" id="UP000522007">
    <property type="component" value="Unassembled WGS sequence"/>
</dbReference>
<organism evidence="1 2">
    <name type="scientific">Listeria welshimeri</name>
    <dbReference type="NCBI Taxonomy" id="1643"/>
    <lineage>
        <taxon>Bacteria</taxon>
        <taxon>Bacillati</taxon>
        <taxon>Bacillota</taxon>
        <taxon>Bacilli</taxon>
        <taxon>Bacillales</taxon>
        <taxon>Listeriaceae</taxon>
        <taxon>Listeria</taxon>
    </lineage>
</organism>
<dbReference type="GO" id="GO:0032259">
    <property type="term" value="P:methylation"/>
    <property type="evidence" value="ECO:0007669"/>
    <property type="project" value="UniProtKB-KW"/>
</dbReference>
<keyword evidence="1" id="KW-0489">Methyltransferase</keyword>
<dbReference type="SUPFAM" id="SSF53335">
    <property type="entry name" value="S-adenosyl-L-methionine-dependent methyltransferases"/>
    <property type="match status" value="1"/>
</dbReference>
<evidence type="ECO:0000313" key="1">
    <source>
        <dbReference type="EMBL" id="MBC1323053.1"/>
    </source>
</evidence>
<dbReference type="CDD" id="cd02440">
    <property type="entry name" value="AdoMet_MTases"/>
    <property type="match status" value="1"/>
</dbReference>
<gene>
    <name evidence="1" type="ORF">HB853_08860</name>
</gene>
<dbReference type="GO" id="GO:0003676">
    <property type="term" value="F:nucleic acid binding"/>
    <property type="evidence" value="ECO:0007669"/>
    <property type="project" value="InterPro"/>
</dbReference>
<evidence type="ECO:0000313" key="2">
    <source>
        <dbReference type="Proteomes" id="UP000522007"/>
    </source>
</evidence>
<dbReference type="PROSITE" id="PS00092">
    <property type="entry name" value="N6_MTASE"/>
    <property type="match status" value="1"/>
</dbReference>
<dbReference type="InterPro" id="IPR029063">
    <property type="entry name" value="SAM-dependent_MTases_sf"/>
</dbReference>
<sequence length="189" mass="21739">MNNIGTNLVGMGSLRGREDNDYYATPPESTLALLEKEIFEGTILEPCCGEGHISEVLKRIGHNVFSNDLINRGYGESFKDFLQEDFQKVDNIVTNPPFKFAKEFIEKSLEIAEKKVAMFCKIQLLEGVQRKQLFEKTPLKAVYVFSKRQNPLRNGNALDENGKKWSSTMCFAWFVWERGYQGEPTVRWI</sequence>
<dbReference type="Gene3D" id="3.40.50.150">
    <property type="entry name" value="Vaccinia Virus protein VP39"/>
    <property type="match status" value="1"/>
</dbReference>
<protein>
    <submittedName>
        <fullName evidence="1">Class I SAM-dependent methyltransferase</fullName>
    </submittedName>
</protein>